<dbReference type="Gene3D" id="3.40.50.1100">
    <property type="match status" value="2"/>
</dbReference>
<comment type="cofactor">
    <cofactor evidence="1">
        <name>pyridoxal 5'-phosphate</name>
        <dbReference type="ChEBI" id="CHEBI:597326"/>
    </cofactor>
</comment>
<proteinExistence type="inferred from homology"/>
<gene>
    <name evidence="7" type="ORF">HYH02_005726</name>
</gene>
<dbReference type="PIRSF" id="PIRSF006278">
    <property type="entry name" value="ACCD_DCysDesulf"/>
    <property type="match status" value="1"/>
</dbReference>
<name>A0A836B6F7_9CHLO</name>
<keyword evidence="8" id="KW-1185">Reference proteome</keyword>
<evidence type="ECO:0000256" key="2">
    <source>
        <dbReference type="ARBA" id="ARBA00008639"/>
    </source>
</evidence>
<sequence length="368" mass="37595">MLRDDLLHPVLGGNKVRKLDALLPELRHSGVTDVVTCGGVQSAHTAAVAVAAAELGLRSHLLIRGEAPQIPTGYQLVTRMYGSHVSYVTRAEYADRATMFARRVEHVRQQDGAAEVAVIAEGGGDAAALLGLLRLAHWLLAASVLAPAGGHPAGGASSRLVRDVEALPDPHTTPYRIIVDSGTGTTAIGLAIAVAALGLPWTVVGVMLAGDEAYYRAQAEQLLGSFLGRYGAELYIGAGAEARAAAPGPALNGSGGGAAGSAAEAASECLPLQWVARSVPRRFGKVFPQDLAACMQVARSYGIGLDPIYSLSAWELACQEAEAAAAATASDAHVGPGGGGLATAPIVMLHGGGALGLHGLAQRYPDAF</sequence>
<dbReference type="Pfam" id="PF00291">
    <property type="entry name" value="PALP"/>
    <property type="match status" value="1"/>
</dbReference>
<dbReference type="AlphaFoldDB" id="A0A836B6F7"/>
<evidence type="ECO:0000313" key="8">
    <source>
        <dbReference type="Proteomes" id="UP000613740"/>
    </source>
</evidence>
<dbReference type="Proteomes" id="UP000613740">
    <property type="component" value="Unassembled WGS sequence"/>
</dbReference>
<organism evidence="7 8">
    <name type="scientific">Chlamydomonas schloesseri</name>
    <dbReference type="NCBI Taxonomy" id="2026947"/>
    <lineage>
        <taxon>Eukaryota</taxon>
        <taxon>Viridiplantae</taxon>
        <taxon>Chlorophyta</taxon>
        <taxon>core chlorophytes</taxon>
        <taxon>Chlorophyceae</taxon>
        <taxon>CS clade</taxon>
        <taxon>Chlamydomonadales</taxon>
        <taxon>Chlamydomonadaceae</taxon>
        <taxon>Chlamydomonas</taxon>
    </lineage>
</organism>
<protein>
    <recommendedName>
        <fullName evidence="6">Tryptophan synthase beta chain-like PALP domain-containing protein</fullName>
    </recommendedName>
</protein>
<feature type="domain" description="Tryptophan synthase beta chain-like PALP" evidence="6">
    <location>
        <begin position="3"/>
        <end position="218"/>
    </location>
</feature>
<feature type="modified residue" description="N6-(pyridoxal phosphate)lysine" evidence="5">
    <location>
        <position position="15"/>
    </location>
</feature>
<evidence type="ECO:0000256" key="1">
    <source>
        <dbReference type="ARBA" id="ARBA00001933"/>
    </source>
</evidence>
<dbReference type="OrthoDB" id="10266364at2759"/>
<comment type="caution">
    <text evidence="7">The sequence shown here is derived from an EMBL/GenBank/DDBJ whole genome shotgun (WGS) entry which is preliminary data.</text>
</comment>
<accession>A0A836B6F7</accession>
<dbReference type="InterPro" id="IPR001926">
    <property type="entry name" value="TrpB-like_PALP"/>
</dbReference>
<dbReference type="PANTHER" id="PTHR43780">
    <property type="entry name" value="1-AMINOCYCLOPROPANE-1-CARBOXYLATE DEAMINASE-RELATED"/>
    <property type="match status" value="1"/>
</dbReference>
<comment type="similarity">
    <text evidence="2">Belongs to the ACC deaminase/D-cysteine desulfhydrase family.</text>
</comment>
<keyword evidence="3 5" id="KW-0663">Pyridoxal phosphate</keyword>
<dbReference type="SUPFAM" id="SSF53686">
    <property type="entry name" value="Tryptophan synthase beta subunit-like PLP-dependent enzymes"/>
    <property type="match status" value="1"/>
</dbReference>
<dbReference type="InterPro" id="IPR036052">
    <property type="entry name" value="TrpB-like_PALP_sf"/>
</dbReference>
<evidence type="ECO:0000256" key="3">
    <source>
        <dbReference type="ARBA" id="ARBA00022898"/>
    </source>
</evidence>
<evidence type="ECO:0000256" key="4">
    <source>
        <dbReference type="PIRSR" id="PIRSR006278-1"/>
    </source>
</evidence>
<feature type="active site" description="Nucleophile" evidence="4">
    <location>
        <position position="42"/>
    </location>
</feature>
<dbReference type="GO" id="GO:0019148">
    <property type="term" value="F:D-cysteine desulfhydrase activity"/>
    <property type="evidence" value="ECO:0007669"/>
    <property type="project" value="TreeGrafter"/>
</dbReference>
<dbReference type="PANTHER" id="PTHR43780:SF7">
    <property type="entry name" value="D-CYSTEINE DESULFHYDRASE 2, MITOCHONDRIAL"/>
    <property type="match status" value="1"/>
</dbReference>
<dbReference type="EMBL" id="JAEHOD010000015">
    <property type="protein sequence ID" value="KAG2448972.1"/>
    <property type="molecule type" value="Genomic_DNA"/>
</dbReference>
<reference evidence="7" key="1">
    <citation type="journal article" date="2020" name="bioRxiv">
        <title>Comparative genomics of Chlamydomonas.</title>
        <authorList>
            <person name="Craig R.J."/>
            <person name="Hasan A.R."/>
            <person name="Ness R.W."/>
            <person name="Keightley P.D."/>
        </authorList>
    </citation>
    <scope>NUCLEOTIDE SEQUENCE</scope>
    <source>
        <strain evidence="7">CCAP 11/173</strain>
    </source>
</reference>
<evidence type="ECO:0000256" key="5">
    <source>
        <dbReference type="PIRSR" id="PIRSR006278-2"/>
    </source>
</evidence>
<evidence type="ECO:0000313" key="7">
    <source>
        <dbReference type="EMBL" id="KAG2448972.1"/>
    </source>
</evidence>
<evidence type="ECO:0000259" key="6">
    <source>
        <dbReference type="Pfam" id="PF00291"/>
    </source>
</evidence>
<dbReference type="InterPro" id="IPR027278">
    <property type="entry name" value="ACCD_DCysDesulf"/>
</dbReference>